<feature type="compositionally biased region" description="Basic and acidic residues" evidence="1">
    <location>
        <begin position="1825"/>
        <end position="1846"/>
    </location>
</feature>
<feature type="domain" description="Protein kinase" evidence="2">
    <location>
        <begin position="1403"/>
        <end position="2063"/>
    </location>
</feature>
<dbReference type="InterPro" id="IPR011009">
    <property type="entry name" value="Kinase-like_dom_sf"/>
</dbReference>
<feature type="region of interest" description="Disordered" evidence="1">
    <location>
        <begin position="1711"/>
        <end position="1964"/>
    </location>
</feature>
<feature type="compositionally biased region" description="Polar residues" evidence="1">
    <location>
        <begin position="13"/>
        <end position="22"/>
    </location>
</feature>
<dbReference type="InterPro" id="IPR000719">
    <property type="entry name" value="Prot_kinase_dom"/>
</dbReference>
<evidence type="ECO:0000313" key="3">
    <source>
        <dbReference type="EMBL" id="KFG38800.1"/>
    </source>
</evidence>
<evidence type="ECO:0000313" key="4">
    <source>
        <dbReference type="Proteomes" id="UP000028828"/>
    </source>
</evidence>
<keyword evidence="3" id="KW-0808">Transferase</keyword>
<dbReference type="InterPro" id="IPR053235">
    <property type="entry name" value="Ser_Thr_kinase"/>
</dbReference>
<dbReference type="GO" id="GO:0005524">
    <property type="term" value="F:ATP binding"/>
    <property type="evidence" value="ECO:0007669"/>
    <property type="project" value="InterPro"/>
</dbReference>
<feature type="compositionally biased region" description="Basic and acidic residues" evidence="1">
    <location>
        <begin position="1471"/>
        <end position="1522"/>
    </location>
</feature>
<feature type="region of interest" description="Disordered" evidence="1">
    <location>
        <begin position="1062"/>
        <end position="1087"/>
    </location>
</feature>
<reference evidence="3 4" key="1">
    <citation type="submission" date="2014-03" db="EMBL/GenBank/DDBJ databases">
        <authorList>
            <person name="Sibley D."/>
            <person name="Venepally P."/>
            <person name="Karamycheva S."/>
            <person name="Hadjithomas M."/>
            <person name="Khan A."/>
            <person name="Brunk B."/>
            <person name="Roos D."/>
            <person name="Caler E."/>
            <person name="Lorenzi H."/>
        </authorList>
    </citation>
    <scope>NUCLEOTIDE SEQUENCE [LARGE SCALE GENOMIC DNA]</scope>
    <source>
        <strain evidence="4">p89</strain>
    </source>
</reference>
<feature type="region of interest" description="Disordered" evidence="1">
    <location>
        <begin position="598"/>
        <end position="654"/>
    </location>
</feature>
<name>A0A086K332_TOXGO</name>
<dbReference type="PROSITE" id="PS50011">
    <property type="entry name" value="PROTEIN_KINASE_DOM"/>
    <property type="match status" value="1"/>
</dbReference>
<dbReference type="Gene3D" id="1.10.510.10">
    <property type="entry name" value="Transferase(Phosphotransferase) domain 1"/>
    <property type="match status" value="2"/>
</dbReference>
<dbReference type="SUPFAM" id="SSF56112">
    <property type="entry name" value="Protein kinase-like (PK-like)"/>
    <property type="match status" value="2"/>
</dbReference>
<dbReference type="InterPro" id="IPR008271">
    <property type="entry name" value="Ser/Thr_kinase_AS"/>
</dbReference>
<dbReference type="Pfam" id="PF00069">
    <property type="entry name" value="Pkinase"/>
    <property type="match status" value="2"/>
</dbReference>
<gene>
    <name evidence="3" type="ORF">TGP89_240410</name>
</gene>
<protein>
    <submittedName>
        <fullName evidence="3">Protein kinase (Incomplete catalytic triad)</fullName>
        <ecNumber evidence="3">2.7.12.2</ecNumber>
    </submittedName>
</protein>
<feature type="compositionally biased region" description="Basic and acidic residues" evidence="1">
    <location>
        <begin position="1857"/>
        <end position="1878"/>
    </location>
</feature>
<feature type="region of interest" description="Disordered" evidence="1">
    <location>
        <begin position="969"/>
        <end position="1042"/>
    </location>
</feature>
<feature type="region of interest" description="Disordered" evidence="1">
    <location>
        <begin position="186"/>
        <end position="215"/>
    </location>
</feature>
<feature type="region of interest" description="Disordered" evidence="1">
    <location>
        <begin position="2103"/>
        <end position="2131"/>
    </location>
</feature>
<feature type="compositionally biased region" description="Low complexity" evidence="1">
    <location>
        <begin position="28"/>
        <end position="40"/>
    </location>
</feature>
<dbReference type="Proteomes" id="UP000028828">
    <property type="component" value="Unassembled WGS sequence"/>
</dbReference>
<feature type="compositionally biased region" description="Low complexity" evidence="1">
    <location>
        <begin position="969"/>
        <end position="1014"/>
    </location>
</feature>
<sequence>MNRGRPPPLTAHLGTSTSSPYSSEDFRCGTTSCSSSPSGIWGSPTADLGRSHGSFPSPLLTSSHFGCDAAEAPGWVHSPLSSVRTNGASPTAADLLSFPPFHSPTCRVPETALGASSPFFGEAANGTYASESCLPDLGRDLEASSSPVSRRSNGEALPVFISHSSSCLDGKTDVLIPMSGVGHPHYAVSHGGPSGPPTDSGGSLVSPGHCAGQESPSELISPVLRETFSLQQICPDPESSDLFPSPPCGSRPATVAFASPPTASVPSTFLQGHPNREDVESAFLVEEEPRRRIACPMRHEQLHDPKGTPQDSSVSFLEVRNSFPQQLASEAVHAVSAPKTPGWSSRLPDTKKFLSSRNTEAHGPSVITCNASTEATRFFHPLFRSDCLVLSEKPRPLAGPCELSCGRGKGEGFNQQLHTSVEASASLSASSFVSLPHEAGSLSTTRAGTASFRSHSSRLLLVHPHASSPHLLPTQGVSSSKYSGGSLPACMRYWRTPQASGQSPSFSSSERKTTALQVPSTRLASSSPLRGRLNRSQLFPEAALWCPLSSPWPVDESAACLPPPSSFFLSHRAFKKASYRLSAVALDGVQLDCPVENDQEEEGIAAEQSRTELPPPDSTFSSMSTLRGPLPKTDPSFTQPSWCAPAEEKNRLSSEPQVFAYEDSSQNRGRGGSRTGTTSFRMSNLNAPIIAQLPVGSPSFPACGAWNQVSSQREECREDCPAGGDEAREKGEERDTRENEGHELRRENDDNSEDLFAVVHHAPDKRLFQEMRKDATTETVENECENADQNARGQHPLHTRTTQPDCFVLRGRNKREETDLKAGKASAALTFSDWAAETSQVEKDRQPMRKLPFPVSRRLAHADLDWSRSRDIGRGRSARVCVVPHKSSGRLVAIKEVHVGCFGLYRGLDDVTKRNRYQLACEVKIHRLISYCSDMAALAFLHPCRHSSRPVSVTKQSNLQSASALSAPSSLPLSASSAPPPSSGSSISSPHGCGLSTTAAASPPRTGTSPSSSHGRPRHPRLLPPSSSHCSSSSSSSSSSCTSSILFPRLSSSSTSRCGSEGRASQSCVGCVPSPSQPSSSSREESSTCSEVPSVSSFSSFPASWCPSFASLPPEGNCKKPVSTGSPPVRLSSLCFLPFSSVSLSPSKSEALNVSCSPLDPPFLSSSPASAISSSLLPLTPSTMCSTSLLTPTPQKADPPMLSPSWSSSSLLVPTASSGSGVSGLLPATPSLLSPLGPAATPLFSTAAAPPQRRVSDANDSSESLDFVPAASVCASSSSLSCGVSATECGAGTESQRLNATALTQSSPSLGSPPLDPPHLPSCPLLPERGLAALPRLHSSSTCTFPSGGCVGEASLRESLWPPSSRPPGLSVPSSSVACPLSCFLLPFLGAYRWQSNRGGCVHVAVEYMHYGTLGDLAKALRLLRVLQCLNLSKKRANESVVSLESSSNSSNRTLAEGVCLPFPASVSGDGEPRAEDRVPGEQKTEEGNEEERTRGREMWRESDERGEKEGVAKEERKKAATDESEDIRITNSHITRDKSIPNSSFASLSTLGSLAEPRLDVARRGKGDDVGGEKTMLENTGDFIQRWLPPEWKEERQRKWTKRKRKMQTAVLVPEATPFDEDHIEIPESILKLIAFQILGALSFLHQHRCIHRDVKPQNILINNEGIVKVGDFGISRFLDVDRNEWLTFVGTELYMSPERLHHHFSAVHLTTSRRRSKASHASRRQVSPTRYRHSISSFPSSTSSPPSRDCLPRKGQASREMDSACGRRDLTTDTEHGGRNPPESQAFNCLSREKETRGEGTADAMGGNAGDDLLSQKTAGSEANREYRVAKGEELRKEETHRENAFFAHGMEPGKAQRAEREERPAVEEERRRNTEELESFAVPRNEVADRNAPVHLRASEETTRVPPTSTRQRNPPAAGRTEVPSLLSPPEIADRPERANVRGKREEKDRSKKKERSRRKEIFDAMEKEEKRVGAYSFPSDIWSVGVLLFELAASHHPFPEGLPCDLRDCNVVSLLQNHFQGSKRRKRRSYEFRDFLFNCMRVKPGKRATADSLLLHPWLLEGMASRQYFKRWIVKVYRRASLVQHFLAEAEGIVAAGGDQEGEVGSGVSGTEGRGGKGEYTSEETGA</sequence>
<dbReference type="PANTHER" id="PTHR24361">
    <property type="entry name" value="MITOGEN-ACTIVATED KINASE KINASE KINASE"/>
    <property type="match status" value="1"/>
</dbReference>
<feature type="region of interest" description="Disordered" evidence="1">
    <location>
        <begin position="659"/>
        <end position="678"/>
    </location>
</feature>
<dbReference type="PANTHER" id="PTHR24361:SF785">
    <property type="entry name" value="DUAL SPECIFICITY MITOGEN-ACTIVATED PROTEIN KINASE KINASE 1"/>
    <property type="match status" value="1"/>
</dbReference>
<feature type="compositionally biased region" description="Low complexity" evidence="1">
    <location>
        <begin position="1067"/>
        <end position="1087"/>
    </location>
</feature>
<evidence type="ECO:0000259" key="2">
    <source>
        <dbReference type="PROSITE" id="PS50011"/>
    </source>
</evidence>
<feature type="compositionally biased region" description="Basic and acidic residues" evidence="1">
    <location>
        <begin position="1935"/>
        <end position="1964"/>
    </location>
</feature>
<dbReference type="EMBL" id="AEYI02001323">
    <property type="protein sequence ID" value="KFG38800.1"/>
    <property type="molecule type" value="Genomic_DNA"/>
</dbReference>
<feature type="compositionally biased region" description="Low complexity" evidence="1">
    <location>
        <begin position="1024"/>
        <end position="1042"/>
    </location>
</feature>
<dbReference type="PROSITE" id="PS00108">
    <property type="entry name" value="PROTEIN_KINASE_ST"/>
    <property type="match status" value="1"/>
</dbReference>
<feature type="compositionally biased region" description="Basic and acidic residues" evidence="1">
    <location>
        <begin position="1759"/>
        <end position="1780"/>
    </location>
</feature>
<feature type="compositionally biased region" description="Gly residues" evidence="1">
    <location>
        <begin position="2108"/>
        <end position="2117"/>
    </location>
</feature>
<keyword evidence="3" id="KW-0418">Kinase</keyword>
<feature type="region of interest" description="Disordered" evidence="1">
    <location>
        <begin position="717"/>
        <end position="752"/>
    </location>
</feature>
<dbReference type="EC" id="2.7.12.2" evidence="3"/>
<evidence type="ECO:0000256" key="1">
    <source>
        <dbReference type="SAM" id="MobiDB-lite"/>
    </source>
</evidence>
<proteinExistence type="predicted"/>
<feature type="compositionally biased region" description="Basic residues" evidence="1">
    <location>
        <begin position="1711"/>
        <end position="1725"/>
    </location>
</feature>
<dbReference type="GO" id="GO:0004708">
    <property type="term" value="F:MAP kinase kinase activity"/>
    <property type="evidence" value="ECO:0007669"/>
    <property type="project" value="UniProtKB-EC"/>
</dbReference>
<feature type="region of interest" description="Disordered" evidence="1">
    <location>
        <begin position="1464"/>
        <end position="1525"/>
    </location>
</feature>
<feature type="region of interest" description="Disordered" evidence="1">
    <location>
        <begin position="1"/>
        <end position="40"/>
    </location>
</feature>
<feature type="compositionally biased region" description="Low complexity" evidence="1">
    <location>
        <begin position="1736"/>
        <end position="1749"/>
    </location>
</feature>
<feature type="compositionally biased region" description="Basic and acidic residues" evidence="1">
    <location>
        <begin position="1793"/>
        <end position="1802"/>
    </location>
</feature>
<dbReference type="OrthoDB" id="332480at2759"/>
<accession>A0A086K332</accession>
<dbReference type="SMART" id="SM00220">
    <property type="entry name" value="S_TKc"/>
    <property type="match status" value="1"/>
</dbReference>
<feature type="compositionally biased region" description="Basic and acidic residues" evidence="1">
    <location>
        <begin position="717"/>
        <end position="749"/>
    </location>
</feature>
<dbReference type="GO" id="GO:0004674">
    <property type="term" value="F:protein serine/threonine kinase activity"/>
    <property type="evidence" value="ECO:0007669"/>
    <property type="project" value="TreeGrafter"/>
</dbReference>
<feature type="compositionally biased region" description="Polar residues" evidence="1">
    <location>
        <begin position="514"/>
        <end position="528"/>
    </location>
</feature>
<comment type="caution">
    <text evidence="3">The sequence shown here is derived from an EMBL/GenBank/DDBJ whole genome shotgun (WGS) entry which is preliminary data.</text>
</comment>
<dbReference type="VEuPathDB" id="ToxoDB:TGP89_240410"/>
<feature type="region of interest" description="Disordered" evidence="1">
    <location>
        <begin position="500"/>
        <end position="529"/>
    </location>
</feature>
<dbReference type="GO" id="GO:0005737">
    <property type="term" value="C:cytoplasm"/>
    <property type="evidence" value="ECO:0007669"/>
    <property type="project" value="TreeGrafter"/>
</dbReference>
<organism evidence="3 4">
    <name type="scientific">Toxoplasma gondii p89</name>
    <dbReference type="NCBI Taxonomy" id="943119"/>
    <lineage>
        <taxon>Eukaryota</taxon>
        <taxon>Sar</taxon>
        <taxon>Alveolata</taxon>
        <taxon>Apicomplexa</taxon>
        <taxon>Conoidasida</taxon>
        <taxon>Coccidia</taxon>
        <taxon>Eucoccidiorida</taxon>
        <taxon>Eimeriorina</taxon>
        <taxon>Sarcocystidae</taxon>
        <taxon>Toxoplasma</taxon>
    </lineage>
</organism>